<dbReference type="InterPro" id="IPR054491">
    <property type="entry name" value="MGH1-like_GH"/>
</dbReference>
<dbReference type="GO" id="GO:0006487">
    <property type="term" value="P:protein N-linked glycosylation"/>
    <property type="evidence" value="ECO:0007669"/>
    <property type="project" value="TreeGrafter"/>
</dbReference>
<dbReference type="GO" id="GO:0004573">
    <property type="term" value="F:Glc3Man9GlcNAc2 oligosaccharide glucosidase activity"/>
    <property type="evidence" value="ECO:0007669"/>
    <property type="project" value="InterPro"/>
</dbReference>
<dbReference type="EMBL" id="OBQD01000014">
    <property type="protein sequence ID" value="SOC45283.1"/>
    <property type="molecule type" value="Genomic_DNA"/>
</dbReference>
<feature type="domain" description="Mannosylglycerate hydrolase MGH1-like glycoside hydrolase" evidence="4">
    <location>
        <begin position="267"/>
        <end position="591"/>
    </location>
</feature>
<evidence type="ECO:0000256" key="3">
    <source>
        <dbReference type="ARBA" id="ARBA00023295"/>
    </source>
</evidence>
<dbReference type="InterPro" id="IPR012341">
    <property type="entry name" value="6hp_glycosidase-like_sf"/>
</dbReference>
<accession>A0A285UU05</accession>
<dbReference type="AlphaFoldDB" id="A0A285UU05"/>
<evidence type="ECO:0000313" key="6">
    <source>
        <dbReference type="Proteomes" id="UP000219167"/>
    </source>
</evidence>
<keyword evidence="2" id="KW-0378">Hydrolase</keyword>
<reference evidence="5 6" key="1">
    <citation type="submission" date="2017-08" db="EMBL/GenBank/DDBJ databases">
        <authorList>
            <person name="de Groot N.N."/>
        </authorList>
    </citation>
    <scope>NUCLEOTIDE SEQUENCE [LARGE SCALE GENOMIC DNA]</scope>
    <source>
        <strain evidence="5 6">JC85</strain>
    </source>
</reference>
<proteinExistence type="inferred from homology"/>
<comment type="similarity">
    <text evidence="1">Belongs to the glycosyl hydrolase 63 family.</text>
</comment>
<dbReference type="SUPFAM" id="SSF48208">
    <property type="entry name" value="Six-hairpin glycosidases"/>
    <property type="match status" value="1"/>
</dbReference>
<dbReference type="RefSeq" id="WP_097141838.1">
    <property type="nucleotide sequence ID" value="NZ_OBQD01000014.1"/>
</dbReference>
<dbReference type="InterPro" id="IPR004888">
    <property type="entry name" value="Glycoside_hydrolase_63"/>
</dbReference>
<evidence type="ECO:0000313" key="5">
    <source>
        <dbReference type="EMBL" id="SOC45283.1"/>
    </source>
</evidence>
<evidence type="ECO:0000259" key="4">
    <source>
        <dbReference type="Pfam" id="PF22422"/>
    </source>
</evidence>
<dbReference type="Gene3D" id="1.50.10.10">
    <property type="match status" value="1"/>
</dbReference>
<evidence type="ECO:0000256" key="2">
    <source>
        <dbReference type="ARBA" id="ARBA00022801"/>
    </source>
</evidence>
<evidence type="ECO:0000256" key="1">
    <source>
        <dbReference type="ARBA" id="ARBA00010833"/>
    </source>
</evidence>
<dbReference type="PANTHER" id="PTHR10412">
    <property type="entry name" value="MANNOSYL-OLIGOSACCHARIDE GLUCOSIDASE"/>
    <property type="match status" value="1"/>
</dbReference>
<gene>
    <name evidence="5" type="ORF">SAMN05892877_114121</name>
</gene>
<sequence>MLKHATVPIERAWNTWSDRPAEMVFLPLGVRVTPILYSTRTRTTSAIEPRRDAVRLGRHAIDGSLIELETDHAGTTVAFSWDKADPFAIRGEWHGKASGEWGLRFWIALAISSEGGERVQYRVDDGVALVKVGTRYVAVASADSPVQVTGHDDLDALRADLETNGYFYLGSRSNDAPVLALRFNLEMMRHGAYAAAVADSAELAIEKARGELTRKTAAGRADDHAGLFAGSLDAIRDVVAWNTIWDATNARPYTAVTRIWNLGKFAVWYNDQIFAAQLAGTFDADLARENLAAALAGATPQGNIACIVTSNDAWVDRSQPPHGALAVWQLYQRTGERSLLEANYVALARNQRWWRKSRDPEKRGLLSCGTSDVGEALYKGTAFGARNETGMDNSPTHDEAIYDPATRTLSTFDLGLNCAAALDAEILARMAEILGHREDAREFAGIAENSRRLIREELWDDSRKIFANRQRSGGFVRSLSPTSFYPLFCGAASDEQAAFLLQHLADERTFAGTFGLPNVTRDDPAFADNVYWRGRIWPNVNYMVWLGLRRYGFYAEATSLAEMSHALFMKSWRQDRIAAENYNATTGEAMDQGDTDPFYIWAALLPLMAVGEVVDFDPWNGWEIRNPGRDTSIGPMLSPMGKLGIRIENKLLTVELDGKPRLATDLKARLSNIAFWPRGFSCVIGADDAAGTIRIVDVEAMSVVAVRLNGAEARWRLVGRDLQIEVGPAGDARTLDVHFSTARSAPS</sequence>
<dbReference type="PANTHER" id="PTHR10412:SF11">
    <property type="entry name" value="MANNOSYL-OLIGOSACCHARIDE GLUCOSIDASE"/>
    <property type="match status" value="1"/>
</dbReference>
<organism evidence="5 6">
    <name type="scientific">Rhizobium subbaraonis</name>
    <dbReference type="NCBI Taxonomy" id="908946"/>
    <lineage>
        <taxon>Bacteria</taxon>
        <taxon>Pseudomonadati</taxon>
        <taxon>Pseudomonadota</taxon>
        <taxon>Alphaproteobacteria</taxon>
        <taxon>Hyphomicrobiales</taxon>
        <taxon>Rhizobiaceae</taxon>
        <taxon>Rhizobium/Agrobacterium group</taxon>
        <taxon>Rhizobium</taxon>
    </lineage>
</organism>
<dbReference type="OrthoDB" id="9781878at2"/>
<keyword evidence="6" id="KW-1185">Reference proteome</keyword>
<dbReference type="InterPro" id="IPR008928">
    <property type="entry name" value="6-hairpin_glycosidase_sf"/>
</dbReference>
<protein>
    <submittedName>
        <fullName evidence="5">Trehalase</fullName>
    </submittedName>
</protein>
<dbReference type="Proteomes" id="UP000219167">
    <property type="component" value="Unassembled WGS sequence"/>
</dbReference>
<dbReference type="Pfam" id="PF22422">
    <property type="entry name" value="MGH1-like_GH"/>
    <property type="match status" value="1"/>
</dbReference>
<dbReference type="GO" id="GO:0009311">
    <property type="term" value="P:oligosaccharide metabolic process"/>
    <property type="evidence" value="ECO:0007669"/>
    <property type="project" value="InterPro"/>
</dbReference>
<name>A0A285UU05_9HYPH</name>
<keyword evidence="3" id="KW-0326">Glycosidase</keyword>